<proteinExistence type="predicted"/>
<keyword evidence="1" id="KW-1133">Transmembrane helix</keyword>
<dbReference type="EMBL" id="NVVJ01000076">
    <property type="protein sequence ID" value="PCJ20867.1"/>
    <property type="molecule type" value="Genomic_DNA"/>
</dbReference>
<dbReference type="AlphaFoldDB" id="A0A2A5ANJ0"/>
<organism evidence="2 3">
    <name type="scientific">SAR86 cluster bacterium</name>
    <dbReference type="NCBI Taxonomy" id="2030880"/>
    <lineage>
        <taxon>Bacteria</taxon>
        <taxon>Pseudomonadati</taxon>
        <taxon>Pseudomonadota</taxon>
        <taxon>Gammaproteobacteria</taxon>
        <taxon>SAR86 cluster</taxon>
    </lineage>
</organism>
<comment type="caution">
    <text evidence="2">The sequence shown here is derived from an EMBL/GenBank/DDBJ whole genome shotgun (WGS) entry which is preliminary data.</text>
</comment>
<protein>
    <submittedName>
        <fullName evidence="2">Uncharacterized protein</fullName>
    </submittedName>
</protein>
<keyword evidence="1" id="KW-0472">Membrane</keyword>
<evidence type="ECO:0000313" key="2">
    <source>
        <dbReference type="EMBL" id="PCJ20867.1"/>
    </source>
</evidence>
<keyword evidence="1" id="KW-0812">Transmembrane</keyword>
<reference evidence="3" key="1">
    <citation type="submission" date="2017-08" db="EMBL/GenBank/DDBJ databases">
        <title>A dynamic microbial community with high functional redundancy inhabits the cold, oxic subseafloor aquifer.</title>
        <authorList>
            <person name="Tully B.J."/>
            <person name="Wheat C.G."/>
            <person name="Glazer B.T."/>
            <person name="Huber J.A."/>
        </authorList>
    </citation>
    <scope>NUCLEOTIDE SEQUENCE [LARGE SCALE GENOMIC DNA]</scope>
</reference>
<evidence type="ECO:0000313" key="3">
    <source>
        <dbReference type="Proteomes" id="UP000218327"/>
    </source>
</evidence>
<name>A0A2A5ANJ0_9GAMM</name>
<feature type="transmembrane region" description="Helical" evidence="1">
    <location>
        <begin position="6"/>
        <end position="25"/>
    </location>
</feature>
<evidence type="ECO:0000256" key="1">
    <source>
        <dbReference type="SAM" id="Phobius"/>
    </source>
</evidence>
<accession>A0A2A5ANJ0</accession>
<dbReference type="Proteomes" id="UP000218327">
    <property type="component" value="Unassembled WGS sequence"/>
</dbReference>
<gene>
    <name evidence="2" type="ORF">COA96_15585</name>
</gene>
<sequence length="99" mass="11403">MWPKHKGIISTVAGGIILAMCFGTYNGLKWSIEARAEQWLQERIDIEIGEQRAITNRQYQDIISDQAETKQTVKNLDSSIKELNRTLIKILQSPRMTRD</sequence>